<dbReference type="Proteomes" id="UP000001940">
    <property type="component" value="Chromosome V"/>
</dbReference>
<evidence type="ECO:0000256" key="2">
    <source>
        <dbReference type="ARBA" id="ARBA00004833"/>
    </source>
</evidence>
<feature type="domain" description="Glycoside hydrolase family 31 N-terminal" evidence="13">
    <location>
        <begin position="91"/>
        <end position="297"/>
    </location>
</feature>
<dbReference type="InterPro" id="IPR033403">
    <property type="entry name" value="DUF5110"/>
</dbReference>
<dbReference type="PhylomeDB" id="Q20239"/>
<dbReference type="STRING" id="6239.F40F9.6a.2"/>
<dbReference type="Pfam" id="PF13802">
    <property type="entry name" value="Gal_mutarotas_2"/>
    <property type="match status" value="1"/>
</dbReference>
<keyword evidence="17" id="KW-1185">Reference proteome</keyword>
<dbReference type="InterPro" id="IPR011013">
    <property type="entry name" value="Gal_mutarotase_sf_dom"/>
</dbReference>
<evidence type="ECO:0000259" key="12">
    <source>
        <dbReference type="Pfam" id="PF01055"/>
    </source>
</evidence>
<dbReference type="CTD" id="179364"/>
<comment type="pathway">
    <text evidence="2">Glycan metabolism; N-glycan metabolism.</text>
</comment>
<dbReference type="PANTHER" id="PTHR22762:SF54">
    <property type="entry name" value="BCDNA.GH04962"/>
    <property type="match status" value="1"/>
</dbReference>
<dbReference type="Pfam" id="PF21365">
    <property type="entry name" value="Glyco_hydro_31_3rd"/>
    <property type="match status" value="1"/>
</dbReference>
<dbReference type="RefSeq" id="NP_505507.1">
    <property type="nucleotide sequence ID" value="NM_073106.2"/>
</dbReference>
<keyword evidence="19" id="KW-1267">Proteomics identification</keyword>
<feature type="signal peptide" evidence="11">
    <location>
        <begin position="1"/>
        <end position="22"/>
    </location>
</feature>
<keyword evidence="7" id="KW-0325">Glycoprotein</keyword>
<dbReference type="CDD" id="cd06603">
    <property type="entry name" value="GH31_GANC_GANAB_alpha"/>
    <property type="match status" value="1"/>
</dbReference>
<dbReference type="GO" id="GO:0006491">
    <property type="term" value="P:N-glycan processing"/>
    <property type="evidence" value="ECO:0000318"/>
    <property type="project" value="GO_Central"/>
</dbReference>
<dbReference type="OrthoDB" id="3237269at2759"/>
<reference evidence="16 17" key="1">
    <citation type="journal article" date="1998" name="Science">
        <title>Genome sequence of the nematode C. elegans: a platform for investigating biology.</title>
        <authorList>
            <consortium name="The C. elegans sequencing consortium"/>
            <person name="Sulson J.E."/>
            <person name="Waterston R."/>
        </authorList>
    </citation>
    <scope>NUCLEOTIDE SEQUENCE [LARGE SCALE GENOMIC DNA]</scope>
    <source>
        <strain evidence="16 17">Bristol N2</strain>
    </source>
</reference>
<dbReference type="InParanoid" id="Q20239"/>
<evidence type="ECO:0000259" key="13">
    <source>
        <dbReference type="Pfam" id="PF13802"/>
    </source>
</evidence>
<dbReference type="ExpressionAtlas" id="Q20239">
    <property type="expression patterns" value="baseline"/>
</dbReference>
<evidence type="ECO:0000256" key="4">
    <source>
        <dbReference type="ARBA" id="ARBA00022729"/>
    </source>
</evidence>
<dbReference type="CAZy" id="GH31">
    <property type="family name" value="Glycoside Hydrolase Family 31"/>
</dbReference>
<dbReference type="SUPFAM" id="SSF51445">
    <property type="entry name" value="(Trans)glycosidases"/>
    <property type="match status" value="1"/>
</dbReference>
<dbReference type="InterPro" id="IPR013780">
    <property type="entry name" value="Glyco_hydro_b"/>
</dbReference>
<dbReference type="Pfam" id="PF17137">
    <property type="entry name" value="DUF5110"/>
    <property type="match status" value="1"/>
</dbReference>
<feature type="domain" description="DUF5110" evidence="14">
    <location>
        <begin position="803"/>
        <end position="867"/>
    </location>
</feature>
<evidence type="ECO:0000313" key="16">
    <source>
        <dbReference type="EMBL" id="CAA94764.1"/>
    </source>
</evidence>
<organism evidence="16 17">
    <name type="scientific">Caenorhabditis elegans</name>
    <dbReference type="NCBI Taxonomy" id="6239"/>
    <lineage>
        <taxon>Eukaryota</taxon>
        <taxon>Metazoa</taxon>
        <taxon>Ecdysozoa</taxon>
        <taxon>Nematoda</taxon>
        <taxon>Chromadorea</taxon>
        <taxon>Rhabditida</taxon>
        <taxon>Rhabditina</taxon>
        <taxon>Rhabditomorpha</taxon>
        <taxon>Rhabditoidea</taxon>
        <taxon>Rhabditidae</taxon>
        <taxon>Peloderinae</taxon>
        <taxon>Caenorhabditis</taxon>
    </lineage>
</organism>
<dbReference type="FunCoup" id="Q20239">
    <property type="interactions" value="3389"/>
</dbReference>
<dbReference type="FunFam" id="3.20.20.80:FF:000039">
    <property type="entry name" value="Glucosidase, alpha neutral C"/>
    <property type="match status" value="1"/>
</dbReference>
<dbReference type="AlphaFoldDB" id="Q20239"/>
<dbReference type="InterPro" id="IPR025887">
    <property type="entry name" value="Glyco_hydro_31_N_dom"/>
</dbReference>
<dbReference type="SUPFAM" id="SSF74650">
    <property type="entry name" value="Galactose mutarotase-like"/>
    <property type="match status" value="1"/>
</dbReference>
<dbReference type="DIP" id="DIP-26748N"/>
<dbReference type="FunFam" id="3.20.20.80:FF:000046">
    <property type="entry name" value="Glucosidase alpha, neutral C"/>
    <property type="match status" value="1"/>
</dbReference>
<accession>Q20239</accession>
<protein>
    <recommendedName>
        <fullName evidence="9">Glucosidase II subunit alpha</fullName>
    </recommendedName>
</protein>
<evidence type="ECO:0000256" key="9">
    <source>
        <dbReference type="ARBA" id="ARBA00042895"/>
    </source>
</evidence>
<dbReference type="PaxDb" id="6239-F40F9.6a"/>
<dbReference type="PIR" id="T22044">
    <property type="entry name" value="T22044"/>
</dbReference>
<dbReference type="GO" id="GO:0004558">
    <property type="term" value="F:alpha-1,4-glucosidase activity"/>
    <property type="evidence" value="ECO:0000315"/>
    <property type="project" value="WormBase"/>
</dbReference>
<dbReference type="CDD" id="cd14752">
    <property type="entry name" value="GH31_N"/>
    <property type="match status" value="1"/>
</dbReference>
<dbReference type="InterPro" id="IPR000322">
    <property type="entry name" value="Glyco_hydro_31_TIM"/>
</dbReference>
<keyword evidence="6" id="KW-0256">Endoplasmic reticulum</keyword>
<feature type="domain" description="Glycoside hydrolase family 31 TIM barrel" evidence="12">
    <location>
        <begin position="360"/>
        <end position="688"/>
    </location>
</feature>
<dbReference type="InterPro" id="IPR017853">
    <property type="entry name" value="GH"/>
</dbReference>
<evidence type="ECO:0007829" key="19">
    <source>
        <dbReference type="PeptideAtlas" id="Q20239"/>
    </source>
</evidence>
<dbReference type="SUPFAM" id="SSF51011">
    <property type="entry name" value="Glycosyl hydrolase domain"/>
    <property type="match status" value="1"/>
</dbReference>
<comment type="similarity">
    <text evidence="3 10">Belongs to the glycosyl hydrolase 31 family.</text>
</comment>
<dbReference type="Gene3D" id="2.60.40.1760">
    <property type="entry name" value="glycosyl hydrolase (family 31)"/>
    <property type="match status" value="1"/>
</dbReference>
<dbReference type="InterPro" id="IPR048395">
    <property type="entry name" value="Glyco_hydro_31_C"/>
</dbReference>
<dbReference type="Gene3D" id="3.20.20.80">
    <property type="entry name" value="Glycosidases"/>
    <property type="match status" value="2"/>
</dbReference>
<dbReference type="GO" id="GO:0030246">
    <property type="term" value="F:carbohydrate binding"/>
    <property type="evidence" value="ECO:0007669"/>
    <property type="project" value="InterPro"/>
</dbReference>
<dbReference type="PeptideAtlas" id="Q20239"/>
<evidence type="ECO:0000256" key="11">
    <source>
        <dbReference type="SAM" id="SignalP"/>
    </source>
</evidence>
<evidence type="ECO:0000259" key="15">
    <source>
        <dbReference type="Pfam" id="PF21365"/>
    </source>
</evidence>
<evidence type="ECO:0000259" key="14">
    <source>
        <dbReference type="Pfam" id="PF17137"/>
    </source>
</evidence>
<dbReference type="EMBL" id="BX284605">
    <property type="protein sequence ID" value="CAA94764.1"/>
    <property type="molecule type" value="Genomic_DNA"/>
</dbReference>
<keyword evidence="8 10" id="KW-0326">Glycosidase</keyword>
<dbReference type="OMA" id="TVHQPLW"/>
<dbReference type="SMR" id="Q20239"/>
<dbReference type="Gene3D" id="2.60.40.1180">
    <property type="entry name" value="Golgi alpha-mannosidase II"/>
    <property type="match status" value="2"/>
</dbReference>
<evidence type="ECO:0000313" key="18">
    <source>
        <dbReference type="WormBase" id="F40F9.6a"/>
    </source>
</evidence>
<sequence length="924" mass="105439">MTAGSSWIVPIILLATPLAVQMVKRDDFKTCEQSAFCKQHRAITVRRGSQNHHNWSLQEPTGYELLADSITHHGAVWTANVRNSQNTLKINVIGLADSTVRVQIDEPESAIRKRYVPNPALVSLPEELEFSSVENGDQEAKIIGGNKKLKVVVTYKPFLVSIFNEFDELVAQLNRDGKLKVEEFRTKEEGKEYPEGFWEERFKGFTDHKQHGSSSVGVDISFVNFKTAYGLPEHADAFALRNTVGNSDPYRLYNLDVFEYELNNPMALYVSIPYILAHRANRSVGALWFNAAETWVDTQSSVTSKGLFGKMLDKVTGSSDNVPHFDAHFISESGLVDVFFFVGPTVKDVQRQNSKLTGVTPLPPLFSIGYHQCRWNYNDEQDVATVNQGFDDHDMPMDVIWLDIEHTDGKKYFTWDKHKFPTPNDMVDKVAAKGRKMVTIVDPHIKKDDGYYVYKDAKDKGLFVKRVDGSDFEGHCWPGSSEYLDFWHPDTRSYWKDQFAFDRYTGSSSNLHIWNDMNEPSVFSGPEITMDKESIHYGGIEHREIHNMYGMMYTSATFDGMIARTGGKERPFLLSRAGFIGTQRTAAIWTGDNTADWGHLEIAAPMTLSLSIAGVPFVGADVGGFFGNPDEQLLSRWYQTAAFQPFFRAHAHIDTRRREPWLFSEQTQQIIREALRTRYALLPYWYTLFQQHTENGVPPMRPLFYEFENDDLLLEEQKQWMVGSGILARPVVEKDTFNVQVKLPRGEHKTERWFEWVSGNEVRGESIYVDAPITFTPIYQRGGTIIPTWQRIRRSATLMKDDPITLFVALDSNENSNGEIYLDDGNTHDYQSGQFVKASFKYTTLSKNSAMLEGEHLDGKYAAKNWIERVVVRGVESSPKKVEITRVSDPVQSLEFSYDHDSKVLVIRKPEALLTSSFKVHIEF</sequence>
<evidence type="ECO:0000256" key="5">
    <source>
        <dbReference type="ARBA" id="ARBA00022801"/>
    </source>
</evidence>
<dbReference type="AGR" id="WB:WBGene00009583"/>
<evidence type="ECO:0000313" key="17">
    <source>
        <dbReference type="Proteomes" id="UP000001940"/>
    </source>
</evidence>
<feature type="domain" description="Glycosyl hydrolase family 31 C-terminal" evidence="15">
    <location>
        <begin position="696"/>
        <end position="786"/>
    </location>
</feature>
<feature type="chain" id="PRO_5004199250" description="Glucosidase II subunit alpha" evidence="11">
    <location>
        <begin position="23"/>
        <end position="924"/>
    </location>
</feature>
<name>Q20239_CAEEL</name>
<evidence type="ECO:0000256" key="1">
    <source>
        <dbReference type="ARBA" id="ARBA00004240"/>
    </source>
</evidence>
<dbReference type="UCSC" id="F40F9.6b">
    <property type="organism name" value="c. elegans"/>
</dbReference>
<dbReference type="eggNOG" id="KOG1066">
    <property type="taxonomic scope" value="Eukaryota"/>
</dbReference>
<gene>
    <name evidence="16 18" type="primary">aagr-3</name>
    <name evidence="16" type="ORF">CELE_F40F9.6</name>
    <name evidence="18" type="ORF">F40F9.6</name>
</gene>
<keyword evidence="4 11" id="KW-0732">Signal</keyword>
<dbReference type="PANTHER" id="PTHR22762">
    <property type="entry name" value="ALPHA-GLUCOSIDASE"/>
    <property type="match status" value="1"/>
</dbReference>
<evidence type="ECO:0000256" key="10">
    <source>
        <dbReference type="RuleBase" id="RU361185"/>
    </source>
</evidence>
<dbReference type="GO" id="GO:0090599">
    <property type="term" value="F:alpha-glucosidase activity"/>
    <property type="evidence" value="ECO:0000318"/>
    <property type="project" value="GO_Central"/>
</dbReference>
<keyword evidence="5 10" id="KW-0378">Hydrolase</keyword>
<dbReference type="Pfam" id="PF01055">
    <property type="entry name" value="Glyco_hydro_31_2nd"/>
    <property type="match status" value="1"/>
</dbReference>
<evidence type="ECO:0000256" key="3">
    <source>
        <dbReference type="ARBA" id="ARBA00007806"/>
    </source>
</evidence>
<dbReference type="WormBase" id="F40F9.6a">
    <property type="protein sequence ID" value="CE05855"/>
    <property type="gene ID" value="WBGene00009583"/>
    <property type="gene designation" value="aagr-3"/>
</dbReference>
<dbReference type="GeneID" id="179364"/>
<proteinExistence type="evidence at protein level"/>
<evidence type="ECO:0000256" key="7">
    <source>
        <dbReference type="ARBA" id="ARBA00023180"/>
    </source>
</evidence>
<dbReference type="GO" id="GO:0005764">
    <property type="term" value="C:lysosome"/>
    <property type="evidence" value="ECO:0000250"/>
    <property type="project" value="WormBase"/>
</dbReference>
<comment type="subcellular location">
    <subcellularLocation>
        <location evidence="1">Endoplasmic reticulum</location>
    </subcellularLocation>
</comment>
<evidence type="ECO:0000256" key="6">
    <source>
        <dbReference type="ARBA" id="ARBA00022824"/>
    </source>
</evidence>
<dbReference type="GO" id="GO:0005783">
    <property type="term" value="C:endoplasmic reticulum"/>
    <property type="evidence" value="ECO:0007669"/>
    <property type="project" value="UniProtKB-SubCell"/>
</dbReference>
<dbReference type="GO" id="GO:0005980">
    <property type="term" value="P:glycogen catabolic process"/>
    <property type="evidence" value="ECO:0000315"/>
    <property type="project" value="WormBase"/>
</dbReference>
<evidence type="ECO:0000256" key="8">
    <source>
        <dbReference type="ARBA" id="ARBA00023295"/>
    </source>
</evidence>
<dbReference type="Bgee" id="WBGene00009583">
    <property type="expression patterns" value="Expressed in embryo and 4 other cell types or tissues"/>
</dbReference>